<protein>
    <submittedName>
        <fullName evidence="2">Uncharacterized protein</fullName>
    </submittedName>
</protein>
<dbReference type="Proteomes" id="UP000041254">
    <property type="component" value="Unassembled WGS sequence"/>
</dbReference>
<gene>
    <name evidence="2" type="ORF">Vbra_18417</name>
</gene>
<name>A0A0G4GR62_VITBC</name>
<feature type="compositionally biased region" description="Polar residues" evidence="1">
    <location>
        <begin position="119"/>
        <end position="136"/>
    </location>
</feature>
<dbReference type="InParanoid" id="A0A0G4GR62"/>
<reference evidence="2 3" key="1">
    <citation type="submission" date="2014-11" db="EMBL/GenBank/DDBJ databases">
        <authorList>
            <person name="Zhu J."/>
            <person name="Qi W."/>
            <person name="Song R."/>
        </authorList>
    </citation>
    <scope>NUCLEOTIDE SEQUENCE [LARGE SCALE GENOMIC DNA]</scope>
</reference>
<accession>A0A0G4GR62</accession>
<sequence>MGNAQKPLLRDNRYTPQEENAVLRKIETLGLTRMEVYIHIKWLLRHRDHFLGLLKHLGDDAAFLEYLRTHVRPSDEVWTEWADARAAVLATRAQQREHKKDSDGGIAPPNELLHKTEEQPTAESVTGFQEHSSAQPSGRPLGAAEPYRRRMKAGGYYRMEEGY</sequence>
<organism evidence="2 3">
    <name type="scientific">Vitrella brassicaformis (strain CCMP3155)</name>
    <dbReference type="NCBI Taxonomy" id="1169540"/>
    <lineage>
        <taxon>Eukaryota</taxon>
        <taxon>Sar</taxon>
        <taxon>Alveolata</taxon>
        <taxon>Colpodellida</taxon>
        <taxon>Vitrellaceae</taxon>
        <taxon>Vitrella</taxon>
    </lineage>
</organism>
<keyword evidence="3" id="KW-1185">Reference proteome</keyword>
<feature type="compositionally biased region" description="Basic and acidic residues" evidence="1">
    <location>
        <begin position="94"/>
        <end position="103"/>
    </location>
</feature>
<evidence type="ECO:0000313" key="3">
    <source>
        <dbReference type="Proteomes" id="UP000041254"/>
    </source>
</evidence>
<proteinExistence type="predicted"/>
<dbReference type="EMBL" id="CDMY01000770">
    <property type="protein sequence ID" value="CEM33017.1"/>
    <property type="molecule type" value="Genomic_DNA"/>
</dbReference>
<dbReference type="VEuPathDB" id="CryptoDB:Vbra_18417"/>
<feature type="region of interest" description="Disordered" evidence="1">
    <location>
        <begin position="92"/>
        <end position="147"/>
    </location>
</feature>
<evidence type="ECO:0000313" key="2">
    <source>
        <dbReference type="EMBL" id="CEM33017.1"/>
    </source>
</evidence>
<evidence type="ECO:0000256" key="1">
    <source>
        <dbReference type="SAM" id="MobiDB-lite"/>
    </source>
</evidence>
<dbReference type="AlphaFoldDB" id="A0A0G4GR62"/>